<feature type="transmembrane region" description="Helical" evidence="1">
    <location>
        <begin position="343"/>
        <end position="367"/>
    </location>
</feature>
<reference evidence="2 3" key="1">
    <citation type="journal article" date="2011" name="J. Bacteriol.">
        <title>Genome sequence of 'Pedosphaera parvula' Ellin514, an aerobic Verrucomicrobial isolate from pasture soil.</title>
        <authorList>
            <person name="Kant R."/>
            <person name="van Passel M.W."/>
            <person name="Sangwan P."/>
            <person name="Palva A."/>
            <person name="Lucas S."/>
            <person name="Copeland A."/>
            <person name="Lapidus A."/>
            <person name="Glavina Del Rio T."/>
            <person name="Dalin E."/>
            <person name="Tice H."/>
            <person name="Bruce D."/>
            <person name="Goodwin L."/>
            <person name="Pitluck S."/>
            <person name="Chertkov O."/>
            <person name="Larimer F.W."/>
            <person name="Land M.L."/>
            <person name="Hauser L."/>
            <person name="Brettin T.S."/>
            <person name="Detter J.C."/>
            <person name="Han S."/>
            <person name="de Vos W.M."/>
            <person name="Janssen P.H."/>
            <person name="Smidt H."/>
        </authorList>
    </citation>
    <scope>NUCLEOTIDE SEQUENCE [LARGE SCALE GENOMIC DNA]</scope>
    <source>
        <strain evidence="2 3">Ellin514</strain>
    </source>
</reference>
<keyword evidence="1" id="KW-0812">Transmembrane</keyword>
<accession>B9XPJ5</accession>
<dbReference type="EMBL" id="ABOX02000047">
    <property type="protein sequence ID" value="EEF58223.1"/>
    <property type="molecule type" value="Genomic_DNA"/>
</dbReference>
<evidence type="ECO:0000313" key="2">
    <source>
        <dbReference type="EMBL" id="EEF58223.1"/>
    </source>
</evidence>
<dbReference type="STRING" id="320771.Cflav_PD1423"/>
<feature type="transmembrane region" description="Helical" evidence="1">
    <location>
        <begin position="132"/>
        <end position="152"/>
    </location>
</feature>
<keyword evidence="1" id="KW-1133">Transmembrane helix</keyword>
<dbReference type="AlphaFoldDB" id="B9XPJ5"/>
<sequence length="552" mass="62639">MNSPIAALVWEIWQRSRRSAWVAIGCVSACALINLLILDRLGLTESSRAQFSPFFGLLMVMSFLFLMGIFNYTEFNSTKDWNGFPYRLFALPVRTWQLVALPMLLGVASVEVVYLAWIKLVWTHQQILMPEWLAVILGAYVVFYQTALWSLAGFRIMRIVALSFGGVSSIVVACLPFFARDNPSPWFLERRLSALVVGMAVVAFMIAWATVARQRCGGGHRRSWIKILLNRIADTLPRRRKDFASPAAAQFWFEWRRAGWLLPVCTGFVIVAIFAPVAWLNRHDPRDTNDILHQLFNMPFILAFVIGKGFIKCEFWSTNFSFPQFLAIRPLPASEFVAAKMKVAALSVAITWLLVLAFLWFWLSYWADTTRLTPGLAKFRMSYPHSWQMIAVLSFVGIMVLTWRCLVSGLWVGLLGNRAYYFGSAALQVIVLALVLLASAIWSDALDREIESRPDLVIAVVLRAINWLLVFMVVGKLWFAVFSWNKVSPGHTRQYLFIWFGATLCFLTLAILARPSFDVHRLAHLFLLAAFLVFPLARLGLAPGALAKNRHL</sequence>
<gene>
    <name evidence="2" type="ORF">Cflav_PD1423</name>
</gene>
<feature type="transmembrane region" description="Helical" evidence="1">
    <location>
        <begin position="291"/>
        <end position="311"/>
    </location>
</feature>
<evidence type="ECO:0000313" key="3">
    <source>
        <dbReference type="Proteomes" id="UP000003688"/>
    </source>
</evidence>
<feature type="transmembrane region" description="Helical" evidence="1">
    <location>
        <begin position="462"/>
        <end position="484"/>
    </location>
</feature>
<feature type="transmembrane region" description="Helical" evidence="1">
    <location>
        <begin position="191"/>
        <end position="212"/>
    </location>
</feature>
<name>B9XPJ5_PEDPL</name>
<evidence type="ECO:0000256" key="1">
    <source>
        <dbReference type="SAM" id="Phobius"/>
    </source>
</evidence>
<feature type="transmembrane region" description="Helical" evidence="1">
    <location>
        <begin position="159"/>
        <end position="179"/>
    </location>
</feature>
<keyword evidence="1" id="KW-0472">Membrane</keyword>
<feature type="transmembrane region" description="Helical" evidence="1">
    <location>
        <begin position="93"/>
        <end position="117"/>
    </location>
</feature>
<feature type="transmembrane region" description="Helical" evidence="1">
    <location>
        <begin position="419"/>
        <end position="442"/>
    </location>
</feature>
<protein>
    <submittedName>
        <fullName evidence="2">Uncharacterized protein</fullName>
    </submittedName>
</protein>
<dbReference type="RefSeq" id="WP_007417731.1">
    <property type="nucleotide sequence ID" value="NZ_ABOX02000047.1"/>
</dbReference>
<feature type="transmembrane region" description="Helical" evidence="1">
    <location>
        <begin position="496"/>
        <end position="513"/>
    </location>
</feature>
<feature type="transmembrane region" description="Helical" evidence="1">
    <location>
        <begin position="387"/>
        <end position="407"/>
    </location>
</feature>
<dbReference type="Proteomes" id="UP000003688">
    <property type="component" value="Unassembled WGS sequence"/>
</dbReference>
<comment type="caution">
    <text evidence="2">The sequence shown here is derived from an EMBL/GenBank/DDBJ whole genome shotgun (WGS) entry which is preliminary data.</text>
</comment>
<dbReference type="OrthoDB" id="282074at2"/>
<feature type="transmembrane region" description="Helical" evidence="1">
    <location>
        <begin position="260"/>
        <end position="279"/>
    </location>
</feature>
<keyword evidence="3" id="KW-1185">Reference proteome</keyword>
<organism evidence="2 3">
    <name type="scientific">Pedosphaera parvula (strain Ellin514)</name>
    <dbReference type="NCBI Taxonomy" id="320771"/>
    <lineage>
        <taxon>Bacteria</taxon>
        <taxon>Pseudomonadati</taxon>
        <taxon>Verrucomicrobiota</taxon>
        <taxon>Pedosphaerae</taxon>
        <taxon>Pedosphaerales</taxon>
        <taxon>Pedosphaeraceae</taxon>
        <taxon>Pedosphaera</taxon>
    </lineage>
</organism>
<feature type="transmembrane region" description="Helical" evidence="1">
    <location>
        <begin position="50"/>
        <end position="72"/>
    </location>
</feature>
<proteinExistence type="predicted"/>
<feature type="transmembrane region" description="Helical" evidence="1">
    <location>
        <begin position="525"/>
        <end position="547"/>
    </location>
</feature>
<feature type="transmembrane region" description="Helical" evidence="1">
    <location>
        <begin position="20"/>
        <end position="38"/>
    </location>
</feature>